<proteinExistence type="inferred from homology"/>
<feature type="transmembrane region" description="Helical" evidence="6">
    <location>
        <begin position="225"/>
        <end position="242"/>
    </location>
</feature>
<feature type="transmembrane region" description="Helical" evidence="6">
    <location>
        <begin position="254"/>
        <end position="273"/>
    </location>
</feature>
<evidence type="ECO:0000256" key="2">
    <source>
        <dbReference type="ARBA" id="ARBA00009853"/>
    </source>
</evidence>
<sequence>MPLRHDARRGALMMLGATACFAVMGALVKGLSPRYAFLELMFFRNLFSLPIVLAVGLRAGALLRTRRLAGHAGRAFTGMVAMACAFFSLTLLPLAEQTALNYTQPLFVILLAIPWLGERPGPARWAAVIMGFIGVLAIAAGQGASHGGEAAGPGPGIALGGAGLLVGYLVAALGGFFAALSTMLVRQLSATEASATIVLWQSLMMTAMTGVALPFFWTTPSWPDLGLLVLIGLIGGMGQVLNTEAFASAQVSSLGPYTYTGLLWAGILGWLVWGELPGVAMLAGSVLIVGAGFLILRSEFRRAR</sequence>
<feature type="transmembrane region" description="Helical" evidence="6">
    <location>
        <begin position="75"/>
        <end position="95"/>
    </location>
</feature>
<dbReference type="EMBL" id="JANJOU010000001">
    <property type="protein sequence ID" value="MCR0980564.1"/>
    <property type="molecule type" value="Genomic_DNA"/>
</dbReference>
<comment type="similarity">
    <text evidence="2">Belongs to the drug/metabolite transporter (DMT) superfamily. 10 TMS drug/metabolite exporter (DME) (TC 2.A.7.3) family.</text>
</comment>
<dbReference type="Proteomes" id="UP001524642">
    <property type="component" value="Unassembled WGS sequence"/>
</dbReference>
<dbReference type="Pfam" id="PF00892">
    <property type="entry name" value="EamA"/>
    <property type="match status" value="2"/>
</dbReference>
<feature type="transmembrane region" description="Helical" evidence="6">
    <location>
        <begin position="279"/>
        <end position="296"/>
    </location>
</feature>
<comment type="subcellular location">
    <subcellularLocation>
        <location evidence="1">Membrane</location>
        <topology evidence="1">Multi-pass membrane protein</topology>
    </subcellularLocation>
</comment>
<feature type="transmembrane region" description="Helical" evidence="6">
    <location>
        <begin position="101"/>
        <end position="118"/>
    </location>
</feature>
<dbReference type="InterPro" id="IPR000620">
    <property type="entry name" value="EamA_dom"/>
</dbReference>
<keyword evidence="4 6" id="KW-1133">Transmembrane helix</keyword>
<dbReference type="PANTHER" id="PTHR22911:SF6">
    <property type="entry name" value="SOLUTE CARRIER FAMILY 35 MEMBER G1"/>
    <property type="match status" value="1"/>
</dbReference>
<evidence type="ECO:0000259" key="7">
    <source>
        <dbReference type="Pfam" id="PF00892"/>
    </source>
</evidence>
<evidence type="ECO:0000256" key="4">
    <source>
        <dbReference type="ARBA" id="ARBA00022989"/>
    </source>
</evidence>
<feature type="domain" description="EamA" evidence="7">
    <location>
        <begin position="166"/>
        <end position="296"/>
    </location>
</feature>
<organism evidence="8 9">
    <name type="scientific">Roseomonas populi</name>
    <dbReference type="NCBI Taxonomy" id="3121582"/>
    <lineage>
        <taxon>Bacteria</taxon>
        <taxon>Pseudomonadati</taxon>
        <taxon>Pseudomonadota</taxon>
        <taxon>Alphaproteobacteria</taxon>
        <taxon>Acetobacterales</taxon>
        <taxon>Roseomonadaceae</taxon>
        <taxon>Roseomonas</taxon>
    </lineage>
</organism>
<evidence type="ECO:0000256" key="1">
    <source>
        <dbReference type="ARBA" id="ARBA00004141"/>
    </source>
</evidence>
<comment type="caution">
    <text evidence="8">The sequence shown here is derived from an EMBL/GenBank/DDBJ whole genome shotgun (WGS) entry which is preliminary data.</text>
</comment>
<evidence type="ECO:0000256" key="3">
    <source>
        <dbReference type="ARBA" id="ARBA00022692"/>
    </source>
</evidence>
<keyword evidence="3 6" id="KW-0812">Transmembrane</keyword>
<dbReference type="PANTHER" id="PTHR22911">
    <property type="entry name" value="ACYL-MALONYL CONDENSING ENZYME-RELATED"/>
    <property type="match status" value="1"/>
</dbReference>
<feature type="domain" description="EamA" evidence="7">
    <location>
        <begin position="9"/>
        <end position="138"/>
    </location>
</feature>
<evidence type="ECO:0000256" key="5">
    <source>
        <dbReference type="ARBA" id="ARBA00023136"/>
    </source>
</evidence>
<dbReference type="PROSITE" id="PS51257">
    <property type="entry name" value="PROKAR_LIPOPROTEIN"/>
    <property type="match status" value="1"/>
</dbReference>
<feature type="transmembrane region" description="Helical" evidence="6">
    <location>
        <begin position="125"/>
        <end position="145"/>
    </location>
</feature>
<dbReference type="InterPro" id="IPR037185">
    <property type="entry name" value="EmrE-like"/>
</dbReference>
<feature type="transmembrane region" description="Helical" evidence="6">
    <location>
        <begin position="43"/>
        <end position="63"/>
    </location>
</feature>
<gene>
    <name evidence="8" type="ORF">NRP21_00695</name>
</gene>
<protein>
    <submittedName>
        <fullName evidence="8">DMT family transporter</fullName>
    </submittedName>
</protein>
<evidence type="ECO:0000313" key="8">
    <source>
        <dbReference type="EMBL" id="MCR0980564.1"/>
    </source>
</evidence>
<evidence type="ECO:0000256" key="6">
    <source>
        <dbReference type="SAM" id="Phobius"/>
    </source>
</evidence>
<keyword evidence="5 6" id="KW-0472">Membrane</keyword>
<accession>A0ABT1WXM0</accession>
<feature type="transmembrane region" description="Helical" evidence="6">
    <location>
        <begin position="157"/>
        <end position="185"/>
    </location>
</feature>
<feature type="transmembrane region" description="Helical" evidence="6">
    <location>
        <begin position="12"/>
        <end position="31"/>
    </location>
</feature>
<dbReference type="RefSeq" id="WP_257714247.1">
    <property type="nucleotide sequence ID" value="NZ_JANJOU010000001.1"/>
</dbReference>
<dbReference type="SUPFAM" id="SSF103481">
    <property type="entry name" value="Multidrug resistance efflux transporter EmrE"/>
    <property type="match status" value="2"/>
</dbReference>
<keyword evidence="9" id="KW-1185">Reference proteome</keyword>
<evidence type="ECO:0000313" key="9">
    <source>
        <dbReference type="Proteomes" id="UP001524642"/>
    </source>
</evidence>
<name>A0ABT1WXM0_9PROT</name>
<feature type="transmembrane region" description="Helical" evidence="6">
    <location>
        <begin position="197"/>
        <end position="219"/>
    </location>
</feature>
<reference evidence="8 9" key="1">
    <citation type="submission" date="2022-06" db="EMBL/GenBank/DDBJ databases">
        <title>Roseomonas CN29.</title>
        <authorList>
            <person name="Cheng Y."/>
            <person name="He X."/>
        </authorList>
    </citation>
    <scope>NUCLEOTIDE SEQUENCE [LARGE SCALE GENOMIC DNA]</scope>
    <source>
        <strain evidence="8 9">CN29</strain>
    </source>
</reference>